<dbReference type="PROSITE" id="PS50850">
    <property type="entry name" value="MFS"/>
    <property type="match status" value="1"/>
</dbReference>
<feature type="domain" description="Major facilitator superfamily (MFS) profile" evidence="5">
    <location>
        <begin position="1"/>
        <end position="389"/>
    </location>
</feature>
<evidence type="ECO:0000256" key="2">
    <source>
        <dbReference type="ARBA" id="ARBA00022989"/>
    </source>
</evidence>
<keyword evidence="2 4" id="KW-1133">Transmembrane helix</keyword>
<dbReference type="PANTHER" id="PTHR23528:SF1">
    <property type="entry name" value="MAJOR FACILITATOR SUPERFAMILY (MFS) PROFILE DOMAIN-CONTAINING PROTEIN"/>
    <property type="match status" value="1"/>
</dbReference>
<feature type="transmembrane region" description="Helical" evidence="4">
    <location>
        <begin position="338"/>
        <end position="357"/>
    </location>
</feature>
<feature type="transmembrane region" description="Helical" evidence="4">
    <location>
        <begin position="102"/>
        <end position="123"/>
    </location>
</feature>
<feature type="transmembrane region" description="Helical" evidence="4">
    <location>
        <begin position="209"/>
        <end position="233"/>
    </location>
</feature>
<dbReference type="Gene3D" id="1.20.1250.20">
    <property type="entry name" value="MFS general substrate transporter like domains"/>
    <property type="match status" value="2"/>
</dbReference>
<feature type="transmembrane region" description="Helical" evidence="4">
    <location>
        <begin position="46"/>
        <end position="66"/>
    </location>
</feature>
<proteinExistence type="predicted"/>
<dbReference type="RefSeq" id="WP_294167619.1">
    <property type="nucleotide sequence ID" value="NZ_CADCWA010000017.1"/>
</dbReference>
<dbReference type="GO" id="GO:0022857">
    <property type="term" value="F:transmembrane transporter activity"/>
    <property type="evidence" value="ECO:0007669"/>
    <property type="project" value="InterPro"/>
</dbReference>
<dbReference type="InterPro" id="IPR036259">
    <property type="entry name" value="MFS_trans_sf"/>
</dbReference>
<name>A0A6J4SHZ0_9SPHN</name>
<gene>
    <name evidence="6" type="ORF">AVDCRST_MAG31-308</name>
</gene>
<dbReference type="EMBL" id="CADCWA010000017">
    <property type="protein sequence ID" value="CAA9499863.1"/>
    <property type="molecule type" value="Genomic_DNA"/>
</dbReference>
<keyword evidence="1 4" id="KW-0812">Transmembrane</keyword>
<sequence>MAERDTRFLLLFALANAGGVVAYVPLLTLLLPARVAALAGGAQIEWLGAATLAGAVAASVGNIAFGWASDVIGSRRRWAAAGLCLTVASYALLSVVQSLPQLVLGIVLYQLVLNMLLASIVAWAADVVPDARKGLLGGWLAAGPLLGSLAGIAVTLPDEASFEPRMAAVCLMVLALTAPLLLWRAPHGGSARSAEAIARVRRVRGTDLALLWSARLLVQIAGSVLFGFLLYYFQSLPDRPGPARIAQLSALALLIALPLSLFSGGLSDRLGTRKPFLVGAALMAAGGLGVMAAATGVPASAAGYVLFMCAISTFLSLHAGYAMQLLPSPAHRGRDLGILNLANTIPSMVAPILAVWLVPGRGFTSLLGLLAALMLLAAGCILFVRHDAQGA</sequence>
<evidence type="ECO:0000259" key="5">
    <source>
        <dbReference type="PROSITE" id="PS50850"/>
    </source>
</evidence>
<feature type="transmembrane region" description="Helical" evidence="4">
    <location>
        <begin position="166"/>
        <end position="183"/>
    </location>
</feature>
<dbReference type="InterPro" id="IPR020846">
    <property type="entry name" value="MFS_dom"/>
</dbReference>
<accession>A0A6J4SHZ0</accession>
<feature type="transmembrane region" description="Helical" evidence="4">
    <location>
        <begin position="245"/>
        <end position="264"/>
    </location>
</feature>
<evidence type="ECO:0000313" key="6">
    <source>
        <dbReference type="EMBL" id="CAA9499863.1"/>
    </source>
</evidence>
<feature type="transmembrane region" description="Helical" evidence="4">
    <location>
        <begin position="135"/>
        <end position="154"/>
    </location>
</feature>
<organism evidence="6">
    <name type="scientific">uncultured Sphingomonas sp</name>
    <dbReference type="NCBI Taxonomy" id="158754"/>
    <lineage>
        <taxon>Bacteria</taxon>
        <taxon>Pseudomonadati</taxon>
        <taxon>Pseudomonadota</taxon>
        <taxon>Alphaproteobacteria</taxon>
        <taxon>Sphingomonadales</taxon>
        <taxon>Sphingomonadaceae</taxon>
        <taxon>Sphingomonas</taxon>
        <taxon>environmental samples</taxon>
    </lineage>
</organism>
<protein>
    <recommendedName>
        <fullName evidence="5">Major facilitator superfamily (MFS) profile domain-containing protein</fullName>
    </recommendedName>
</protein>
<evidence type="ECO:0000256" key="4">
    <source>
        <dbReference type="SAM" id="Phobius"/>
    </source>
</evidence>
<dbReference type="Pfam" id="PF07690">
    <property type="entry name" value="MFS_1"/>
    <property type="match status" value="1"/>
</dbReference>
<feature type="transmembrane region" description="Helical" evidence="4">
    <location>
        <begin position="363"/>
        <end position="384"/>
    </location>
</feature>
<keyword evidence="3 4" id="KW-0472">Membrane</keyword>
<dbReference type="AlphaFoldDB" id="A0A6J4SHZ0"/>
<feature type="transmembrane region" description="Helical" evidence="4">
    <location>
        <begin position="301"/>
        <end position="326"/>
    </location>
</feature>
<feature type="transmembrane region" description="Helical" evidence="4">
    <location>
        <begin position="276"/>
        <end position="295"/>
    </location>
</feature>
<feature type="transmembrane region" description="Helical" evidence="4">
    <location>
        <begin position="78"/>
        <end position="96"/>
    </location>
</feature>
<dbReference type="PANTHER" id="PTHR23528">
    <property type="match status" value="1"/>
</dbReference>
<evidence type="ECO:0000256" key="3">
    <source>
        <dbReference type="ARBA" id="ARBA00023136"/>
    </source>
</evidence>
<reference evidence="6" key="1">
    <citation type="submission" date="2020-02" db="EMBL/GenBank/DDBJ databases">
        <authorList>
            <person name="Meier V. D."/>
        </authorList>
    </citation>
    <scope>NUCLEOTIDE SEQUENCE</scope>
    <source>
        <strain evidence="6">AVDCRST_MAG31</strain>
    </source>
</reference>
<dbReference type="SUPFAM" id="SSF103473">
    <property type="entry name" value="MFS general substrate transporter"/>
    <property type="match status" value="1"/>
</dbReference>
<dbReference type="InterPro" id="IPR011701">
    <property type="entry name" value="MFS"/>
</dbReference>
<evidence type="ECO:0000256" key="1">
    <source>
        <dbReference type="ARBA" id="ARBA00022692"/>
    </source>
</evidence>